<dbReference type="PANTHER" id="PTHR34580">
    <property type="match status" value="1"/>
</dbReference>
<dbReference type="InterPro" id="IPR026881">
    <property type="entry name" value="WYL_dom"/>
</dbReference>
<dbReference type="AlphaFoldDB" id="A0A2T3L590"/>
<dbReference type="EMBL" id="PYOC01000008">
    <property type="protein sequence ID" value="PSV44864.1"/>
    <property type="molecule type" value="Genomic_DNA"/>
</dbReference>
<gene>
    <name evidence="2" type="ORF">C9J47_19480</name>
</gene>
<sequence>METIKTSTADKIVLVLELYKRIPKSHKVTAKTLQTLLSDSGIKRDIRTIQRNLELLIEFFDVDKDDRDKPYGYSRRSNNILKIGPQEAILINLAESYLLNLLPASLTKAIQSTFLDAKQQLYPSHSNVKERQWLRKVKLVSETQPLLPPLINQRVFENVSIALFNNRWLTLHYLNSHSEQASHDVMPLGLVQQGTRLFLICRLKGGHNEQSLALHRISKATLSTFTFTYPADFNLALCDTETSGTQHNTGRVRLQFCITYQAGQYLYETPLSIDQHIEIKGDYLQVSATLTDSSRLTRWLNSFGKDVFNVQKGSTHTQPETSFELAEYSSEINSNHIKESI</sequence>
<name>A0A2T3L590_9GAMM</name>
<accession>A0A2T3L590</accession>
<protein>
    <submittedName>
        <fullName evidence="2">WYL domain-containing protein</fullName>
    </submittedName>
</protein>
<feature type="domain" description="WYL" evidence="1">
    <location>
        <begin position="155"/>
        <end position="221"/>
    </location>
</feature>
<organism evidence="2 3">
    <name type="scientific">Photobacterium indicum</name>
    <dbReference type="NCBI Taxonomy" id="81447"/>
    <lineage>
        <taxon>Bacteria</taxon>
        <taxon>Pseudomonadati</taxon>
        <taxon>Pseudomonadota</taxon>
        <taxon>Gammaproteobacteria</taxon>
        <taxon>Vibrionales</taxon>
        <taxon>Vibrionaceae</taxon>
        <taxon>Photobacterium</taxon>
    </lineage>
</organism>
<dbReference type="Proteomes" id="UP000241803">
    <property type="component" value="Unassembled WGS sequence"/>
</dbReference>
<reference evidence="2 3" key="1">
    <citation type="submission" date="2018-03" db="EMBL/GenBank/DDBJ databases">
        <title>Whole genome sequencing of Histamine producing bacteria.</title>
        <authorList>
            <person name="Butler K."/>
        </authorList>
    </citation>
    <scope>NUCLEOTIDE SEQUENCE [LARGE SCALE GENOMIC DNA]</scope>
    <source>
        <strain evidence="2 3">ATCC 19614</strain>
    </source>
</reference>
<dbReference type="InterPro" id="IPR051534">
    <property type="entry name" value="CBASS_pafABC_assoc_protein"/>
</dbReference>
<proteinExistence type="predicted"/>
<evidence type="ECO:0000313" key="2">
    <source>
        <dbReference type="EMBL" id="PSV44864.1"/>
    </source>
</evidence>
<keyword evidence="3" id="KW-1185">Reference proteome</keyword>
<evidence type="ECO:0000313" key="3">
    <source>
        <dbReference type="Proteomes" id="UP000241803"/>
    </source>
</evidence>
<comment type="caution">
    <text evidence="2">The sequence shown here is derived from an EMBL/GenBank/DDBJ whole genome shotgun (WGS) entry which is preliminary data.</text>
</comment>
<dbReference type="RefSeq" id="WP_107254986.1">
    <property type="nucleotide sequence ID" value="NZ_PYOC01000008.1"/>
</dbReference>
<evidence type="ECO:0000259" key="1">
    <source>
        <dbReference type="Pfam" id="PF13280"/>
    </source>
</evidence>
<dbReference type="PANTHER" id="PTHR34580:SF1">
    <property type="entry name" value="PROTEIN PAFC"/>
    <property type="match status" value="1"/>
</dbReference>
<dbReference type="PROSITE" id="PS52050">
    <property type="entry name" value="WYL"/>
    <property type="match status" value="1"/>
</dbReference>
<dbReference type="Pfam" id="PF13280">
    <property type="entry name" value="WYL"/>
    <property type="match status" value="1"/>
</dbReference>